<accession>A0ABV2PP39</accession>
<name>A0ABV2PP39_9BACI</name>
<proteinExistence type="predicted"/>
<sequence length="296" mass="33086">MNQNNHTTQKEGDFMLKYKKMFSFIMVLFFALGFNSFVANASENNELTVAQKEQLEQLGFSEQNIASMTIEEYLQFENVIAAEPSVKEETFYKITTDQEGNVINIEEYDEQDTIRLMNIDDFMIQPLSSNTSNTAKTSWMSMTTTSTKLTNGRILLQNSFSWLKNPVVGFTDMVGMNYSDKVVIEPSTVKFSYKYTDGIGQHTKSYTNLDYNTNGIAATFDLRVVGQNAGTSNHYGYLAVEVKKGNVNDVSANAYGRYTHSTLSFTVALAIRSGDISLGLATAESKMTGTAIVFDF</sequence>
<reference evidence="1 2" key="1">
    <citation type="submission" date="2024-06" db="EMBL/GenBank/DDBJ databases">
        <title>Sorghum-associated microbial communities from plants grown in Nebraska, USA.</title>
        <authorList>
            <person name="Schachtman D."/>
        </authorList>
    </citation>
    <scope>NUCLEOTIDE SEQUENCE [LARGE SCALE GENOMIC DNA]</scope>
    <source>
        <strain evidence="1 2">736</strain>
    </source>
</reference>
<dbReference type="Proteomes" id="UP001549363">
    <property type="component" value="Unassembled WGS sequence"/>
</dbReference>
<keyword evidence="2" id="KW-1185">Reference proteome</keyword>
<dbReference type="RefSeq" id="WP_354472695.1">
    <property type="nucleotide sequence ID" value="NZ_JBEPSB010000024.1"/>
</dbReference>
<evidence type="ECO:0000313" key="2">
    <source>
        <dbReference type="Proteomes" id="UP001549363"/>
    </source>
</evidence>
<dbReference type="EMBL" id="JBEPSB010000024">
    <property type="protein sequence ID" value="MET4562720.1"/>
    <property type="molecule type" value="Genomic_DNA"/>
</dbReference>
<gene>
    <name evidence="1" type="ORF">ABIA69_003911</name>
</gene>
<protein>
    <submittedName>
        <fullName evidence="1">Uncharacterized protein</fullName>
    </submittedName>
</protein>
<comment type="caution">
    <text evidence="1">The sequence shown here is derived from an EMBL/GenBank/DDBJ whole genome shotgun (WGS) entry which is preliminary data.</text>
</comment>
<evidence type="ECO:0000313" key="1">
    <source>
        <dbReference type="EMBL" id="MET4562720.1"/>
    </source>
</evidence>
<organism evidence="1 2">
    <name type="scientific">Lysinibacillus parviboronicapiens</name>
    <dbReference type="NCBI Taxonomy" id="436516"/>
    <lineage>
        <taxon>Bacteria</taxon>
        <taxon>Bacillati</taxon>
        <taxon>Bacillota</taxon>
        <taxon>Bacilli</taxon>
        <taxon>Bacillales</taxon>
        <taxon>Bacillaceae</taxon>
        <taxon>Lysinibacillus</taxon>
    </lineage>
</organism>